<feature type="domain" description="SF4 helicase" evidence="13">
    <location>
        <begin position="178"/>
        <end position="447"/>
    </location>
</feature>
<keyword evidence="4 12" id="KW-0547">Nucleotide-binding</keyword>
<dbReference type="GO" id="GO:0005524">
    <property type="term" value="F:ATP binding"/>
    <property type="evidence" value="ECO:0007669"/>
    <property type="project" value="UniProtKB-UniRule"/>
</dbReference>
<proteinExistence type="inferred from homology"/>
<dbReference type="SMART" id="SM00382">
    <property type="entry name" value="AAA"/>
    <property type="match status" value="1"/>
</dbReference>
<dbReference type="GO" id="GO:0005829">
    <property type="term" value="C:cytosol"/>
    <property type="evidence" value="ECO:0007669"/>
    <property type="project" value="TreeGrafter"/>
</dbReference>
<dbReference type="InterPro" id="IPR003593">
    <property type="entry name" value="AAA+_ATPase"/>
</dbReference>
<dbReference type="InterPro" id="IPR027417">
    <property type="entry name" value="P-loop_NTPase"/>
</dbReference>
<reference evidence="14" key="1">
    <citation type="submission" date="2023-02" db="EMBL/GenBank/DDBJ databases">
        <title>Detection, antimicrobial susceptibility and genomic characterization of NDM-producing species of Morganellaceae, Yersiniaceae, and Enterobacteriaceae other than Klebsiella.</title>
        <authorList>
            <person name="Camargo C.H."/>
            <person name="Sacchi C.T."/>
            <person name="Campos K.R."/>
        </authorList>
    </citation>
    <scope>NUCLEOTIDE SEQUENCE</scope>
    <source>
        <strain evidence="14">1189_21</strain>
    </source>
</reference>
<evidence type="ECO:0000256" key="9">
    <source>
        <dbReference type="ARBA" id="ARBA00023235"/>
    </source>
</evidence>
<keyword evidence="9" id="KW-0413">Isomerase</keyword>
<dbReference type="RefSeq" id="WP_310953593.1">
    <property type="nucleotide sequence ID" value="NZ_JAPKIY010000033.1"/>
</dbReference>
<evidence type="ECO:0000256" key="4">
    <source>
        <dbReference type="ARBA" id="ARBA00022741"/>
    </source>
</evidence>
<dbReference type="InterPro" id="IPR016136">
    <property type="entry name" value="DNA_helicase_N/primase_C"/>
</dbReference>
<dbReference type="CDD" id="cd00984">
    <property type="entry name" value="DnaB_C"/>
    <property type="match status" value="1"/>
</dbReference>
<evidence type="ECO:0000256" key="6">
    <source>
        <dbReference type="ARBA" id="ARBA00022806"/>
    </source>
</evidence>
<dbReference type="SUPFAM" id="SSF48024">
    <property type="entry name" value="N-terminal domain of DnaB helicase"/>
    <property type="match status" value="1"/>
</dbReference>
<comment type="similarity">
    <text evidence="1 12">Belongs to the helicase family. DnaB subfamily.</text>
</comment>
<dbReference type="PROSITE" id="PS51199">
    <property type="entry name" value="SF4_HELICASE"/>
    <property type="match status" value="1"/>
</dbReference>
<evidence type="ECO:0000313" key="14">
    <source>
        <dbReference type="EMBL" id="MDS0899557.1"/>
    </source>
</evidence>
<dbReference type="Proteomes" id="UP001182247">
    <property type="component" value="Unassembled WGS sequence"/>
</dbReference>
<dbReference type="Pfam" id="PF03796">
    <property type="entry name" value="DnaB_C"/>
    <property type="match status" value="1"/>
</dbReference>
<dbReference type="EMBL" id="JAPKIY010000033">
    <property type="protein sequence ID" value="MDS0899557.1"/>
    <property type="molecule type" value="Genomic_DNA"/>
</dbReference>
<dbReference type="GO" id="GO:0003677">
    <property type="term" value="F:DNA binding"/>
    <property type="evidence" value="ECO:0007669"/>
    <property type="project" value="UniProtKB-UniRule"/>
</dbReference>
<protein>
    <recommendedName>
        <fullName evidence="11 12">Replicative DNA helicase</fullName>
        <ecNumber evidence="11 12">5.6.2.3</ecNumber>
    </recommendedName>
</protein>
<keyword evidence="2 12" id="KW-0639">Primosome</keyword>
<dbReference type="InterPro" id="IPR007694">
    <property type="entry name" value="DNA_helicase_DnaB-like_C"/>
</dbReference>
<dbReference type="NCBIfam" id="TIGR00665">
    <property type="entry name" value="DnaB"/>
    <property type="match status" value="1"/>
</dbReference>
<name>A0AAE4FFW7_MORMO</name>
<organism evidence="14 15">
    <name type="scientific">Morganella morganii</name>
    <name type="common">Proteus morganii</name>
    <dbReference type="NCBI Taxonomy" id="582"/>
    <lineage>
        <taxon>Bacteria</taxon>
        <taxon>Pseudomonadati</taxon>
        <taxon>Pseudomonadota</taxon>
        <taxon>Gammaproteobacteria</taxon>
        <taxon>Enterobacterales</taxon>
        <taxon>Morganellaceae</taxon>
        <taxon>Morganella</taxon>
    </lineage>
</organism>
<evidence type="ECO:0000256" key="3">
    <source>
        <dbReference type="ARBA" id="ARBA00022705"/>
    </source>
</evidence>
<evidence type="ECO:0000313" key="15">
    <source>
        <dbReference type="Proteomes" id="UP001182247"/>
    </source>
</evidence>
<evidence type="ECO:0000256" key="5">
    <source>
        <dbReference type="ARBA" id="ARBA00022801"/>
    </source>
</evidence>
<dbReference type="InterPro" id="IPR007692">
    <property type="entry name" value="DNA_helicase_DnaB"/>
</dbReference>
<keyword evidence="8 12" id="KW-0238">DNA-binding</keyword>
<comment type="caution">
    <text evidence="14">The sequence shown here is derived from an EMBL/GenBank/DDBJ whole genome shotgun (WGS) entry which is preliminary data.</text>
</comment>
<dbReference type="GO" id="GO:0006269">
    <property type="term" value="P:DNA replication, synthesis of primer"/>
    <property type="evidence" value="ECO:0007669"/>
    <property type="project" value="UniProtKB-UniRule"/>
</dbReference>
<evidence type="ECO:0000256" key="12">
    <source>
        <dbReference type="RuleBase" id="RU362085"/>
    </source>
</evidence>
<evidence type="ECO:0000256" key="10">
    <source>
        <dbReference type="ARBA" id="ARBA00048954"/>
    </source>
</evidence>
<dbReference type="AlphaFoldDB" id="A0AAE4FFW7"/>
<dbReference type="Pfam" id="PF00772">
    <property type="entry name" value="DnaB"/>
    <property type="match status" value="1"/>
</dbReference>
<dbReference type="SUPFAM" id="SSF52540">
    <property type="entry name" value="P-loop containing nucleoside triphosphate hydrolases"/>
    <property type="match status" value="1"/>
</dbReference>
<keyword evidence="3 12" id="KW-0235">DNA replication</keyword>
<dbReference type="InterPro" id="IPR036185">
    <property type="entry name" value="DNA_heli_DnaB-like_N_sf"/>
</dbReference>
<dbReference type="GO" id="GO:0043139">
    <property type="term" value="F:5'-3' DNA helicase activity"/>
    <property type="evidence" value="ECO:0007669"/>
    <property type="project" value="UniProtKB-EC"/>
</dbReference>
<sequence>MSDTVQYLPPHSLSAEQAVIGGLMLDNDRWDDIATFITAAHFYTRANGLIFSAIQALLTDNKPADLVTLTAFLEQQGTLDQCGGFAYLAEVSKNTPSAANIVAYAEYVAGYHQKRHLLALGHDLTEQAADPRTDLAVLLADAEQRLFAIAEQQAPAGDFDLCVSLEQFLEGLEQRCSRDDLITGTPTGFARLDSMTCGFQPGDLILLAGRPSMGKTALGLAFCENALTLRPDDSVQIYSLEMPAEQLLMRFNAMLGRVPIQHLRSGDMDDEDWGRTASAMKILLESWKDRLVIDDSGSLTPSVLRSRVRRNIRRYGRSSLILLDYLQLMCCPGQENRTQEVAEISRSLKALAKETGCPVVALSQLNRSLESRADKRPNNGDLRDSGALEQDADLIMFIYRDEVYNADTPDHGIAEIILGKQRNGPIGTVKVQYQADITRFEDSAGAGHGG</sequence>
<dbReference type="InterPro" id="IPR007693">
    <property type="entry name" value="DNA_helicase_DnaB-like_N"/>
</dbReference>
<dbReference type="Gene3D" id="1.10.860.10">
    <property type="entry name" value="DNAb Helicase, Chain A"/>
    <property type="match status" value="1"/>
</dbReference>
<comment type="catalytic activity">
    <reaction evidence="10 12">
        <text>ATP + H2O = ADP + phosphate + H(+)</text>
        <dbReference type="Rhea" id="RHEA:13065"/>
        <dbReference type="ChEBI" id="CHEBI:15377"/>
        <dbReference type="ChEBI" id="CHEBI:15378"/>
        <dbReference type="ChEBI" id="CHEBI:30616"/>
        <dbReference type="ChEBI" id="CHEBI:43474"/>
        <dbReference type="ChEBI" id="CHEBI:456216"/>
        <dbReference type="EC" id="5.6.2.3"/>
    </reaction>
</comment>
<accession>A0AAE4FFW7</accession>
<comment type="function">
    <text evidence="12">The main replicative DNA helicase, it participates in initiation and elongation during chromosome replication. Travels ahead of the DNA replisome, separating dsDNA into templates for DNA synthesis. A processive ATP-dependent 5'-3' DNA helicase it has DNA-dependent ATPase activity.</text>
</comment>
<keyword evidence="7 12" id="KW-0067">ATP-binding</keyword>
<dbReference type="Gene3D" id="3.40.50.300">
    <property type="entry name" value="P-loop containing nucleotide triphosphate hydrolases"/>
    <property type="match status" value="1"/>
</dbReference>
<keyword evidence="5 12" id="KW-0378">Hydrolase</keyword>
<evidence type="ECO:0000256" key="11">
    <source>
        <dbReference type="NCBIfam" id="TIGR00665"/>
    </source>
</evidence>
<dbReference type="EC" id="5.6.2.3" evidence="11 12"/>
<evidence type="ECO:0000256" key="2">
    <source>
        <dbReference type="ARBA" id="ARBA00022515"/>
    </source>
</evidence>
<gene>
    <name evidence="14" type="primary">dnaB-PI</name>
    <name evidence="14" type="ORF">OSC06_16480</name>
</gene>
<dbReference type="PANTHER" id="PTHR30153:SF2">
    <property type="entry name" value="REPLICATIVE DNA HELICASE"/>
    <property type="match status" value="1"/>
</dbReference>
<dbReference type="GO" id="GO:1990077">
    <property type="term" value="C:primosome complex"/>
    <property type="evidence" value="ECO:0007669"/>
    <property type="project" value="UniProtKB-UniRule"/>
</dbReference>
<evidence type="ECO:0000259" key="13">
    <source>
        <dbReference type="PROSITE" id="PS51199"/>
    </source>
</evidence>
<evidence type="ECO:0000256" key="8">
    <source>
        <dbReference type="ARBA" id="ARBA00023125"/>
    </source>
</evidence>
<evidence type="ECO:0000256" key="7">
    <source>
        <dbReference type="ARBA" id="ARBA00022840"/>
    </source>
</evidence>
<keyword evidence="6 12" id="KW-0347">Helicase</keyword>
<dbReference type="GO" id="GO:0016787">
    <property type="term" value="F:hydrolase activity"/>
    <property type="evidence" value="ECO:0007669"/>
    <property type="project" value="UniProtKB-KW"/>
</dbReference>
<dbReference type="NCBIfam" id="NF040583">
    <property type="entry name" value="dnaB_SPI-7_type"/>
    <property type="match status" value="1"/>
</dbReference>
<dbReference type="PANTHER" id="PTHR30153">
    <property type="entry name" value="REPLICATIVE DNA HELICASE DNAB"/>
    <property type="match status" value="1"/>
</dbReference>
<evidence type="ECO:0000256" key="1">
    <source>
        <dbReference type="ARBA" id="ARBA00008428"/>
    </source>
</evidence>